<evidence type="ECO:0000313" key="2">
    <source>
        <dbReference type="EMBL" id="ATL72499.1"/>
    </source>
</evidence>
<name>A0A291RYX3_9NOCA</name>
<evidence type="ECO:0000256" key="1">
    <source>
        <dbReference type="SAM" id="MobiDB-lite"/>
    </source>
</evidence>
<evidence type="ECO:0008006" key="4">
    <source>
        <dbReference type="Google" id="ProtNLM"/>
    </source>
</evidence>
<evidence type="ECO:0000313" key="3">
    <source>
        <dbReference type="Proteomes" id="UP000221961"/>
    </source>
</evidence>
<gene>
    <name evidence="2" type="ORF">CRH09_39695</name>
</gene>
<sequence>MAELTITHTAAEGTQLEGDCRGDGTYEIMCTVERRIGRRYWKWSNSLGGWIVRNSRDRQPNNLAITGAAEALREAGHSVSVRIDRRHRAADEVAADRAAQRRARADALRDKAERHHRQAAAAEAAADRAHQSLPPGGEPIKIGHHSQRRHERLHECADRTGVQAREARAKAAATEQRAQTAEFTATAPECPGVIQRRIARLEAEQRADERARDGYTRNLGINGQTGHPITQATPPATGEYRARLEAAIAQRADEIAYERAQLDAARAAGAVVFTAAMIRRGDYVHTGQSSRPRPEAVLRVNKTTVTLDVEPGWNNKLPINKITGLTNSAGQRVDFDASGTRSDEQ</sequence>
<keyword evidence="2" id="KW-0614">Plasmid</keyword>
<dbReference type="AlphaFoldDB" id="A0A291RYX3"/>
<proteinExistence type="predicted"/>
<dbReference type="GeneID" id="88363372"/>
<dbReference type="RefSeq" id="WP_098699294.1">
    <property type="nucleotide sequence ID" value="NZ_CP023779.1"/>
</dbReference>
<protein>
    <recommendedName>
        <fullName evidence="4">DUF3560 domain-containing protein</fullName>
    </recommendedName>
</protein>
<feature type="compositionally biased region" description="Basic and acidic residues" evidence="1">
    <location>
        <begin position="92"/>
        <end position="113"/>
    </location>
</feature>
<reference evidence="2 3" key="1">
    <citation type="submission" date="2017-10" db="EMBL/GenBank/DDBJ databases">
        <title>Comparative genomics between pathogenic Norcardia.</title>
        <authorList>
            <person name="Zeng L."/>
        </authorList>
    </citation>
    <scope>NUCLEOTIDE SEQUENCE [LARGE SCALE GENOMIC DNA]</scope>
    <source>
        <strain evidence="2 3">NC_YFY_NT001</strain>
        <plasmid evidence="3">Plasmid p_nc_yfy_nt001</plasmid>
    </source>
</reference>
<geneLocation type="plasmid" evidence="3">
    <name>p_nc_yfy_nt001</name>
</geneLocation>
<feature type="compositionally biased region" description="Basic residues" evidence="1">
    <location>
        <begin position="142"/>
        <end position="151"/>
    </location>
</feature>
<feature type="region of interest" description="Disordered" evidence="1">
    <location>
        <begin position="92"/>
        <end position="152"/>
    </location>
</feature>
<organism evidence="2 3">
    <name type="scientific">Nocardia terpenica</name>
    <dbReference type="NCBI Taxonomy" id="455432"/>
    <lineage>
        <taxon>Bacteria</taxon>
        <taxon>Bacillati</taxon>
        <taxon>Actinomycetota</taxon>
        <taxon>Actinomycetes</taxon>
        <taxon>Mycobacteriales</taxon>
        <taxon>Nocardiaceae</taxon>
        <taxon>Nocardia</taxon>
    </lineage>
</organism>
<dbReference type="Proteomes" id="UP000221961">
    <property type="component" value="Plasmid p_NC_YFY_NT001"/>
</dbReference>
<dbReference type="Pfam" id="PF12083">
    <property type="entry name" value="DUF3560"/>
    <property type="match status" value="1"/>
</dbReference>
<dbReference type="KEGG" id="ntp:CRH09_39695"/>
<accession>A0A291RYX3</accession>
<dbReference type="EMBL" id="CP023779">
    <property type="protein sequence ID" value="ATL72499.1"/>
    <property type="molecule type" value="Genomic_DNA"/>
</dbReference>
<dbReference type="InterPro" id="IPR021944">
    <property type="entry name" value="DUF3560"/>
</dbReference>